<dbReference type="Proteomes" id="UP000183788">
    <property type="component" value="Unassembled WGS sequence"/>
</dbReference>
<dbReference type="RefSeq" id="WP_072365036.1">
    <property type="nucleotide sequence ID" value="NZ_CP139972.1"/>
</dbReference>
<dbReference type="AlphaFoldDB" id="A0A1K1SMC0"/>
<evidence type="ECO:0000313" key="4">
    <source>
        <dbReference type="Proteomes" id="UP000183788"/>
    </source>
</evidence>
<feature type="transmembrane region" description="Helical" evidence="1">
    <location>
        <begin position="12"/>
        <end position="45"/>
    </location>
</feature>
<organism evidence="2 4">
    <name type="scientific">Chitinophaga sancti</name>
    <dbReference type="NCBI Taxonomy" id="1004"/>
    <lineage>
        <taxon>Bacteria</taxon>
        <taxon>Pseudomonadati</taxon>
        <taxon>Bacteroidota</taxon>
        <taxon>Chitinophagia</taxon>
        <taxon>Chitinophagales</taxon>
        <taxon>Chitinophagaceae</taxon>
        <taxon>Chitinophaga</taxon>
    </lineage>
</organism>
<dbReference type="Proteomes" id="UP001326715">
    <property type="component" value="Chromosome"/>
</dbReference>
<evidence type="ECO:0000313" key="3">
    <source>
        <dbReference type="EMBL" id="WQG90450.1"/>
    </source>
</evidence>
<name>A0A1K1SMC0_9BACT</name>
<accession>A0A1K1SMC0</accession>
<feature type="transmembrane region" description="Helical" evidence="1">
    <location>
        <begin position="95"/>
        <end position="113"/>
    </location>
</feature>
<evidence type="ECO:0000313" key="2">
    <source>
        <dbReference type="EMBL" id="SFW85438.1"/>
    </source>
</evidence>
<keyword evidence="5" id="KW-1185">Reference proteome</keyword>
<proteinExistence type="predicted"/>
<keyword evidence="1" id="KW-0472">Membrane</keyword>
<protein>
    <submittedName>
        <fullName evidence="2">Uncharacterized protein</fullName>
    </submittedName>
</protein>
<gene>
    <name evidence="2" type="ORF">SAMN05661012_05741</name>
    <name evidence="3" type="ORF">SR876_03005</name>
</gene>
<dbReference type="STRING" id="1004.SAMN05661012_05741"/>
<evidence type="ECO:0000313" key="5">
    <source>
        <dbReference type="Proteomes" id="UP001326715"/>
    </source>
</evidence>
<dbReference type="EMBL" id="CP140154">
    <property type="protein sequence ID" value="WQG90450.1"/>
    <property type="molecule type" value="Genomic_DNA"/>
</dbReference>
<reference evidence="3 5" key="2">
    <citation type="submission" date="2023-11" db="EMBL/GenBank/DDBJ databases">
        <title>MicrobeMod: A computational toolkit for identifying prokaryotic methylation and restriction-modification with nanopore sequencing.</title>
        <authorList>
            <person name="Crits-Christoph A."/>
            <person name="Kang S.C."/>
            <person name="Lee H."/>
            <person name="Ostrov N."/>
        </authorList>
    </citation>
    <scope>NUCLEOTIDE SEQUENCE [LARGE SCALE GENOMIC DNA]</scope>
    <source>
        <strain evidence="3 5">ATCC 23090</strain>
    </source>
</reference>
<evidence type="ECO:0000256" key="1">
    <source>
        <dbReference type="SAM" id="Phobius"/>
    </source>
</evidence>
<dbReference type="EMBL" id="FPIZ01000026">
    <property type="protein sequence ID" value="SFW85438.1"/>
    <property type="molecule type" value="Genomic_DNA"/>
</dbReference>
<keyword evidence="1" id="KW-0812">Transmembrane</keyword>
<reference evidence="2 4" key="1">
    <citation type="submission" date="2016-11" db="EMBL/GenBank/DDBJ databases">
        <authorList>
            <person name="Jaros S."/>
            <person name="Januszkiewicz K."/>
            <person name="Wedrychowicz H."/>
        </authorList>
    </citation>
    <scope>NUCLEOTIDE SEQUENCE [LARGE SCALE GENOMIC DNA]</scope>
    <source>
        <strain evidence="2 4">DSM 784</strain>
    </source>
</reference>
<feature type="transmembrane region" description="Helical" evidence="1">
    <location>
        <begin position="66"/>
        <end position="83"/>
    </location>
</feature>
<keyword evidence="1" id="KW-1133">Transmembrane helix</keyword>
<sequence>MTNDYKDIKFLSLLFIAIVVTGGLILTSGFYYCLFFASSLGIMTAYAINERKRIFRIMIDLREIKFSRNLVYIINIIVGYQHHYKEHPLSFKGGFWVVALLQVISLFLLVYCIEDKPKS</sequence>